<comment type="caution">
    <text evidence="1">The sequence shown here is derived from an EMBL/GenBank/DDBJ whole genome shotgun (WGS) entry which is preliminary data.</text>
</comment>
<evidence type="ECO:0000313" key="2">
    <source>
        <dbReference type="Proteomes" id="UP001056120"/>
    </source>
</evidence>
<dbReference type="EMBL" id="CM042023">
    <property type="protein sequence ID" value="KAI3813771.1"/>
    <property type="molecule type" value="Genomic_DNA"/>
</dbReference>
<sequence length="277" mass="31784">MTQEQVEYLGNQNYNNSHGNSNGNSRWRNNSGSNWRRNQNQSLFKNSGQGSGEKKDRFEEMMAQFLERDDRRQQKNAAKFKEHDTMIQSQGVALQNVERHVREIVEMLKSRKEGSLPSNTDANPGHSRQFAKTVTIRSGRGAETPRPVVDDDDEPVNEEIEIEANPSKVQERQSKANTAQLEDTARNATKMPVREYKPPFPYLGRLKREKEGGHYQKFLNMLRPLHINIPFVKALSSMPKYAKYLKDMLTNKTKLEALSTMVMNERCSAVIEPSLAQ</sequence>
<protein>
    <submittedName>
        <fullName evidence="1">Uncharacterized protein</fullName>
    </submittedName>
</protein>
<evidence type="ECO:0000313" key="1">
    <source>
        <dbReference type="EMBL" id="KAI3813771.1"/>
    </source>
</evidence>
<keyword evidence="2" id="KW-1185">Reference proteome</keyword>
<organism evidence="1 2">
    <name type="scientific">Smallanthus sonchifolius</name>
    <dbReference type="NCBI Taxonomy" id="185202"/>
    <lineage>
        <taxon>Eukaryota</taxon>
        <taxon>Viridiplantae</taxon>
        <taxon>Streptophyta</taxon>
        <taxon>Embryophyta</taxon>
        <taxon>Tracheophyta</taxon>
        <taxon>Spermatophyta</taxon>
        <taxon>Magnoliopsida</taxon>
        <taxon>eudicotyledons</taxon>
        <taxon>Gunneridae</taxon>
        <taxon>Pentapetalae</taxon>
        <taxon>asterids</taxon>
        <taxon>campanulids</taxon>
        <taxon>Asterales</taxon>
        <taxon>Asteraceae</taxon>
        <taxon>Asteroideae</taxon>
        <taxon>Heliantheae alliance</taxon>
        <taxon>Millerieae</taxon>
        <taxon>Smallanthus</taxon>
    </lineage>
</organism>
<accession>A0ACB9J0Y5</accession>
<proteinExistence type="predicted"/>
<reference evidence="2" key="1">
    <citation type="journal article" date="2022" name="Mol. Ecol. Resour.">
        <title>The genomes of chicory, endive, great burdock and yacon provide insights into Asteraceae palaeo-polyploidization history and plant inulin production.</title>
        <authorList>
            <person name="Fan W."/>
            <person name="Wang S."/>
            <person name="Wang H."/>
            <person name="Wang A."/>
            <person name="Jiang F."/>
            <person name="Liu H."/>
            <person name="Zhao H."/>
            <person name="Xu D."/>
            <person name="Zhang Y."/>
        </authorList>
    </citation>
    <scope>NUCLEOTIDE SEQUENCE [LARGE SCALE GENOMIC DNA]</scope>
    <source>
        <strain evidence="2">cv. Yunnan</strain>
    </source>
</reference>
<reference evidence="1 2" key="2">
    <citation type="journal article" date="2022" name="Mol. Ecol. Resour.">
        <title>The genomes of chicory, endive, great burdock and yacon provide insights into Asteraceae paleo-polyploidization history and plant inulin production.</title>
        <authorList>
            <person name="Fan W."/>
            <person name="Wang S."/>
            <person name="Wang H."/>
            <person name="Wang A."/>
            <person name="Jiang F."/>
            <person name="Liu H."/>
            <person name="Zhao H."/>
            <person name="Xu D."/>
            <person name="Zhang Y."/>
        </authorList>
    </citation>
    <scope>NUCLEOTIDE SEQUENCE [LARGE SCALE GENOMIC DNA]</scope>
    <source>
        <strain evidence="2">cv. Yunnan</strain>
        <tissue evidence="1">Leaves</tissue>
    </source>
</reference>
<gene>
    <name evidence="1" type="ORF">L1987_18505</name>
</gene>
<dbReference type="Proteomes" id="UP001056120">
    <property type="component" value="Linkage Group LG06"/>
</dbReference>
<name>A0ACB9J0Y5_9ASTR</name>